<feature type="region of interest" description="Disordered" evidence="1">
    <location>
        <begin position="27"/>
        <end position="47"/>
    </location>
</feature>
<organism evidence="2 3">
    <name type="scientific">Halobacterium jilantaiense</name>
    <dbReference type="NCBI Taxonomy" id="355548"/>
    <lineage>
        <taxon>Archaea</taxon>
        <taxon>Methanobacteriati</taxon>
        <taxon>Methanobacteriota</taxon>
        <taxon>Stenosarchaea group</taxon>
        <taxon>Halobacteria</taxon>
        <taxon>Halobacteriales</taxon>
        <taxon>Halobacteriaceae</taxon>
        <taxon>Halobacterium</taxon>
    </lineage>
</organism>
<proteinExistence type="predicted"/>
<reference evidence="2 3" key="1">
    <citation type="submission" date="2016-10" db="EMBL/GenBank/DDBJ databases">
        <authorList>
            <person name="de Groot N.N."/>
        </authorList>
    </citation>
    <scope>NUCLEOTIDE SEQUENCE [LARGE SCALE GENOMIC DNA]</scope>
    <source>
        <strain evidence="2 3">CGMCC 1.5337</strain>
    </source>
</reference>
<protein>
    <submittedName>
        <fullName evidence="2">Uncharacterized protein</fullName>
    </submittedName>
</protein>
<gene>
    <name evidence="2" type="ORF">SAMN04487945_1720</name>
</gene>
<evidence type="ECO:0000256" key="1">
    <source>
        <dbReference type="SAM" id="MobiDB-lite"/>
    </source>
</evidence>
<name>A0A1I0PIY5_9EURY</name>
<dbReference type="EMBL" id="FOJA01000001">
    <property type="protein sequence ID" value="SEW14202.1"/>
    <property type="molecule type" value="Genomic_DNA"/>
</dbReference>
<dbReference type="AlphaFoldDB" id="A0A1I0PIY5"/>
<feature type="compositionally biased region" description="Polar residues" evidence="1">
    <location>
        <begin position="173"/>
        <end position="187"/>
    </location>
</feature>
<feature type="region of interest" description="Disordered" evidence="1">
    <location>
        <begin position="109"/>
        <end position="136"/>
    </location>
</feature>
<accession>A0A1I0PIY5</accession>
<evidence type="ECO:0000313" key="2">
    <source>
        <dbReference type="EMBL" id="SEW14202.1"/>
    </source>
</evidence>
<evidence type="ECO:0000313" key="3">
    <source>
        <dbReference type="Proteomes" id="UP000198518"/>
    </source>
</evidence>
<sequence length="218" mass="24362">MGYKPIGTSPARDDVRISPDAPLLLKGIEPRSKRARQTPTKASRTRVSHLENPGSLIVVRVSSNAPLLLKGIEPSPERIWTGRRRHASAARNRTTPLSFASHRSALLHLRASNRARSERGRHQRRRRGHALATWRTQAASLSFASHRTPRYYLRASNRAREGPGRTGRGERQSVASGTPSHLTSFASHPSAGLRKTPSNQRRFDTRPHTRNPQPALPW</sequence>
<feature type="compositionally biased region" description="Basic and acidic residues" evidence="1">
    <location>
        <begin position="158"/>
        <end position="171"/>
    </location>
</feature>
<feature type="region of interest" description="Disordered" evidence="1">
    <location>
        <begin position="152"/>
        <end position="218"/>
    </location>
</feature>
<keyword evidence="3" id="KW-1185">Reference proteome</keyword>
<dbReference type="Proteomes" id="UP000198518">
    <property type="component" value="Unassembled WGS sequence"/>
</dbReference>